<feature type="compositionally biased region" description="Acidic residues" evidence="9">
    <location>
        <begin position="245"/>
        <end position="254"/>
    </location>
</feature>
<evidence type="ECO:0000256" key="6">
    <source>
        <dbReference type="PROSITE-ProRule" id="PRU00023"/>
    </source>
</evidence>
<evidence type="ECO:0000313" key="11">
    <source>
        <dbReference type="EMBL" id="GKT28018.1"/>
    </source>
</evidence>
<dbReference type="SMART" id="SM00064">
    <property type="entry name" value="FYVE"/>
    <property type="match status" value="1"/>
</dbReference>
<evidence type="ECO:0000256" key="8">
    <source>
        <dbReference type="SAM" id="Coils"/>
    </source>
</evidence>
<keyword evidence="3 7" id="KW-0863">Zinc-finger</keyword>
<evidence type="ECO:0000256" key="9">
    <source>
        <dbReference type="SAM" id="MobiDB-lite"/>
    </source>
</evidence>
<dbReference type="SUPFAM" id="SSF48403">
    <property type="entry name" value="Ankyrin repeat"/>
    <property type="match status" value="1"/>
</dbReference>
<comment type="caution">
    <text evidence="11">The sequence shown here is derived from an EMBL/GenBank/DDBJ whole genome shotgun (WGS) entry which is preliminary data.</text>
</comment>
<organism evidence="11 12">
    <name type="scientific">Aduncisulcus paluster</name>
    <dbReference type="NCBI Taxonomy" id="2918883"/>
    <lineage>
        <taxon>Eukaryota</taxon>
        <taxon>Metamonada</taxon>
        <taxon>Carpediemonas-like organisms</taxon>
        <taxon>Aduncisulcus</taxon>
    </lineage>
</organism>
<keyword evidence="2" id="KW-0677">Repeat</keyword>
<feature type="domain" description="FYVE-type" evidence="10">
    <location>
        <begin position="1196"/>
        <end position="1251"/>
    </location>
</feature>
<evidence type="ECO:0000256" key="5">
    <source>
        <dbReference type="ARBA" id="ARBA00023043"/>
    </source>
</evidence>
<dbReference type="PROSITE" id="PS50178">
    <property type="entry name" value="ZF_FYVE"/>
    <property type="match status" value="1"/>
</dbReference>
<evidence type="ECO:0000256" key="2">
    <source>
        <dbReference type="ARBA" id="ARBA00022737"/>
    </source>
</evidence>
<dbReference type="Gene3D" id="3.30.40.10">
    <property type="entry name" value="Zinc/RING finger domain, C3HC4 (zinc finger)"/>
    <property type="match status" value="1"/>
</dbReference>
<protein>
    <recommendedName>
        <fullName evidence="10">FYVE-type domain-containing protein</fullName>
    </recommendedName>
</protein>
<dbReference type="Gene3D" id="1.25.40.20">
    <property type="entry name" value="Ankyrin repeat-containing domain"/>
    <property type="match status" value="1"/>
</dbReference>
<dbReference type="SMART" id="SM00248">
    <property type="entry name" value="ANK"/>
    <property type="match status" value="5"/>
</dbReference>
<dbReference type="Proteomes" id="UP001057375">
    <property type="component" value="Unassembled WGS sequence"/>
</dbReference>
<accession>A0ABQ5K628</accession>
<dbReference type="InterPro" id="IPR013083">
    <property type="entry name" value="Znf_RING/FYVE/PHD"/>
</dbReference>
<dbReference type="PROSITE" id="PS50297">
    <property type="entry name" value="ANK_REP_REGION"/>
    <property type="match status" value="1"/>
</dbReference>
<dbReference type="InterPro" id="IPR036770">
    <property type="entry name" value="Ankyrin_rpt-contain_sf"/>
</dbReference>
<dbReference type="Pfam" id="PF01363">
    <property type="entry name" value="FYVE"/>
    <property type="match status" value="1"/>
</dbReference>
<dbReference type="InterPro" id="IPR011011">
    <property type="entry name" value="Znf_FYVE_PHD"/>
</dbReference>
<name>A0ABQ5K628_9EUKA</name>
<feature type="region of interest" description="Disordered" evidence="9">
    <location>
        <begin position="210"/>
        <end position="254"/>
    </location>
</feature>
<evidence type="ECO:0000256" key="3">
    <source>
        <dbReference type="ARBA" id="ARBA00022771"/>
    </source>
</evidence>
<evidence type="ECO:0000313" key="12">
    <source>
        <dbReference type="Proteomes" id="UP001057375"/>
    </source>
</evidence>
<keyword evidence="4" id="KW-0862">Zinc</keyword>
<dbReference type="EMBL" id="BQXS01000121">
    <property type="protein sequence ID" value="GKT28018.1"/>
    <property type="molecule type" value="Genomic_DNA"/>
</dbReference>
<dbReference type="InterPro" id="IPR017455">
    <property type="entry name" value="Znf_FYVE-rel"/>
</dbReference>
<dbReference type="PANTHER" id="PTHR24134:SF9">
    <property type="entry name" value="ANKYRIN REPEAT AND SOCS BOX PROTEIN 8"/>
    <property type="match status" value="1"/>
</dbReference>
<evidence type="ECO:0000256" key="7">
    <source>
        <dbReference type="PROSITE-ProRule" id="PRU00091"/>
    </source>
</evidence>
<feature type="repeat" description="ANK" evidence="6">
    <location>
        <begin position="945"/>
        <end position="977"/>
    </location>
</feature>
<dbReference type="CDD" id="cd00065">
    <property type="entry name" value="FYVE_like_SF"/>
    <property type="match status" value="1"/>
</dbReference>
<sequence>MILLHDVLYYEHLFDIFEAYGIFCSREERNLLSSLETFPPDASNRLIVSKYAQEFVISLLVTRRLFLPSLLLELSERGLDLCRYSPSIDGTIFHSMLKWSLYGKLPLNHKTFPLPSARPILDDLALLSKAPDCIQKIEKDKNARLEYVIDVFRTMFKPKPSSSSNPSLPKSIISSDKELEEALFDSETPNIDDEFLSQIALDSSFVLSPTPDEKEFQGSECVIPNNKTSSQPSRLREGASGDVSLDCEDAGEESDEGIHGEASAILASFIEASGIQDVNPDQDKDQIALNEDSFVFSLPFSFYDLSQIVDSTSSTVWHLFLEHGYLLSGIHIDYFYDLLTGSHFFSSFDILYAQDSLGRTPLHVAVLSGCSGQVVSALVSVSICDSSDDAKSAAVQSECNPKDFNEGIIIADPSPTSPMNYDKIQDTSSRSLNMDKIRNLFEIKDMIGYNPMLMCCVSEHAPLDAGKEQFDEEEDSIPEMIHSPSLNGVASPLSPHRSYLSPNTNTHSGMIIPDEDKDQIALNEDSFVFSLPFSFYDLSQIVDSTSSTVWHLFLEHGYLLSGIHIDYFYDLLTGSHFFSSFDILYAQDSLGRTPLHVAVLSGCSGQVVSALVSVSICDSSDDAKSAAVQSECNPKDFNEGIIIADPSPTSPMNYDKIQDTSSRSLNMDKIRNLFEIKDMIGYNPMLMCCVSEHAPLDAGKEQFDEEEDSIPEMIHSPSLNGVASPLSPHRSYLSPNTNTHSGMIIPDEDLIQSPHRIGSSILHDCSASVYQHLLSRSAISGCIEKDDDQEEDRQEAQQALDDHQKEISTFEESESLKQSAIRRRLIDILSLSPTSVLDRTCLGNSSLHCSVQHGCYTVVNLLIDLHEFLKAEKVPSQSELEELISLISTIDDPYGSLEADKKEFSLFNSQNIALRTPLHLSAISDPECSSLLLRCGSFLNTKDISKRSPLHLASASLSAETTELFLRHGSNANETDSHGDTPLHAACIAVMQRESIRLEQEEEKMRREHVSEKDIIRARAKRMGGVGMRNMITACVSKEELKLSWKQGKEKEKEDVGKDKLSTVNIPLSKVNDSYAYPLNGIGGVLNALLFYGAQINTKNNALTLATDFCSSSFSVSIYKLFGNAQKLRGDAHARDILDAEIAKETAKKLSERQKQELKLEKKAKKAGKRFIPCHDPIQTSYSHVHLNNLPTWILDDFVDDCMCCGQQFGVTRRKHHCRKCGRCVCASCSDRKVPLLEFGYQKDVKVCDLCIPPTIKE</sequence>
<keyword evidence="1" id="KW-0479">Metal-binding</keyword>
<gene>
    <name evidence="11" type="ORF">ADUPG1_000360</name>
</gene>
<keyword evidence="8" id="KW-0175">Coiled coil</keyword>
<feature type="coiled-coil region" evidence="8">
    <location>
        <begin position="786"/>
        <end position="813"/>
    </location>
</feature>
<evidence type="ECO:0000256" key="1">
    <source>
        <dbReference type="ARBA" id="ARBA00022723"/>
    </source>
</evidence>
<reference evidence="11" key="1">
    <citation type="submission" date="2022-03" db="EMBL/GenBank/DDBJ databases">
        <title>Draft genome sequence of Aduncisulcus paluster, a free-living microaerophilic Fornicata.</title>
        <authorList>
            <person name="Yuyama I."/>
            <person name="Kume K."/>
            <person name="Tamura T."/>
            <person name="Inagaki Y."/>
            <person name="Hashimoto T."/>
        </authorList>
    </citation>
    <scope>NUCLEOTIDE SEQUENCE</scope>
    <source>
        <strain evidence="11">NY0171</strain>
    </source>
</reference>
<dbReference type="PANTHER" id="PTHR24134">
    <property type="entry name" value="ANKYRIN REPEAT-CONTAINING PROTEIN DDB_G0279043"/>
    <property type="match status" value="1"/>
</dbReference>
<dbReference type="InterPro" id="IPR002110">
    <property type="entry name" value="Ankyrin_rpt"/>
</dbReference>
<dbReference type="SUPFAM" id="SSF57903">
    <property type="entry name" value="FYVE/PHD zinc finger"/>
    <property type="match status" value="1"/>
</dbReference>
<evidence type="ECO:0000256" key="4">
    <source>
        <dbReference type="ARBA" id="ARBA00022833"/>
    </source>
</evidence>
<dbReference type="InterPro" id="IPR000306">
    <property type="entry name" value="Znf_FYVE"/>
</dbReference>
<dbReference type="Pfam" id="PF12796">
    <property type="entry name" value="Ank_2"/>
    <property type="match status" value="1"/>
</dbReference>
<keyword evidence="5 6" id="KW-0040">ANK repeat</keyword>
<evidence type="ECO:0000259" key="10">
    <source>
        <dbReference type="PROSITE" id="PS50178"/>
    </source>
</evidence>
<dbReference type="PROSITE" id="PS50088">
    <property type="entry name" value="ANK_REPEAT"/>
    <property type="match status" value="1"/>
</dbReference>
<keyword evidence="12" id="KW-1185">Reference proteome</keyword>
<proteinExistence type="predicted"/>